<evidence type="ECO:0000256" key="2">
    <source>
        <dbReference type="ARBA" id="ARBA00023125"/>
    </source>
</evidence>
<sequence>MLLEQRIKNLKHMSLSQQIIGDFILEKRYQIKEMSTRDIAKMTYTSSATVVRFAKKLGYEGFNDLKNDYLNELYYIDTHFNHVDANFPFNKNNSLTEIAGKINNLYKETIDDSLSLIDFDQLQKAIEIMQASATIHIFGLGSSLLFGKRFKYQMTRIKKRVEIETLAGEYGFNINLVYQDDCAIIISYSGESTTVINHAKLLKEKKIPIIAITSLGDNHLKEYADIILHITTREKQYSKIGNFSSEYSIQYLLDLLYTGFFALNYDQNLDNKIQLSKTIEKCRHPQSNIIKED</sequence>
<dbReference type="SUPFAM" id="SSF53697">
    <property type="entry name" value="SIS domain"/>
    <property type="match status" value="1"/>
</dbReference>
<dbReference type="SUPFAM" id="SSF46689">
    <property type="entry name" value="Homeodomain-like"/>
    <property type="match status" value="1"/>
</dbReference>
<dbReference type="InterPro" id="IPR046348">
    <property type="entry name" value="SIS_dom_sf"/>
</dbReference>
<organism evidence="6 7">
    <name type="scientific">Candidatus Erysipelatoclostridium merdavium</name>
    <dbReference type="NCBI Taxonomy" id="2838566"/>
    <lineage>
        <taxon>Bacteria</taxon>
        <taxon>Bacillati</taxon>
        <taxon>Bacillota</taxon>
        <taxon>Erysipelotrichia</taxon>
        <taxon>Erysipelotrichales</taxon>
        <taxon>Erysipelotrichales incertae sedis</taxon>
    </lineage>
</organism>
<dbReference type="GO" id="GO:0003677">
    <property type="term" value="F:DNA binding"/>
    <property type="evidence" value="ECO:0007669"/>
    <property type="project" value="UniProtKB-KW"/>
</dbReference>
<accession>A0A9D1XL50</accession>
<gene>
    <name evidence="6" type="ORF">H9980_05090</name>
</gene>
<protein>
    <submittedName>
        <fullName evidence="6">MurR/RpiR family transcriptional regulator</fullName>
    </submittedName>
</protein>
<evidence type="ECO:0000256" key="1">
    <source>
        <dbReference type="ARBA" id="ARBA00023015"/>
    </source>
</evidence>
<evidence type="ECO:0000259" key="5">
    <source>
        <dbReference type="PROSITE" id="PS51464"/>
    </source>
</evidence>
<dbReference type="EMBL" id="DXET01000113">
    <property type="protein sequence ID" value="HIX81334.1"/>
    <property type="molecule type" value="Genomic_DNA"/>
</dbReference>
<proteinExistence type="predicted"/>
<dbReference type="GO" id="GO:0097367">
    <property type="term" value="F:carbohydrate derivative binding"/>
    <property type="evidence" value="ECO:0007669"/>
    <property type="project" value="InterPro"/>
</dbReference>
<dbReference type="InterPro" id="IPR035472">
    <property type="entry name" value="RpiR-like_SIS"/>
</dbReference>
<feature type="domain" description="HTH rpiR-type" evidence="4">
    <location>
        <begin position="1"/>
        <end position="76"/>
    </location>
</feature>
<dbReference type="PANTHER" id="PTHR30514:SF10">
    <property type="entry name" value="MURR_RPIR FAMILY TRANSCRIPTIONAL REGULATOR"/>
    <property type="match status" value="1"/>
</dbReference>
<keyword evidence="2" id="KW-0238">DNA-binding</keyword>
<evidence type="ECO:0000256" key="3">
    <source>
        <dbReference type="ARBA" id="ARBA00023163"/>
    </source>
</evidence>
<name>A0A9D1XL50_9FIRM</name>
<dbReference type="InterPro" id="IPR036388">
    <property type="entry name" value="WH-like_DNA-bd_sf"/>
</dbReference>
<comment type="caution">
    <text evidence="6">The sequence shown here is derived from an EMBL/GenBank/DDBJ whole genome shotgun (WGS) entry which is preliminary data.</text>
</comment>
<dbReference type="AlphaFoldDB" id="A0A9D1XL50"/>
<dbReference type="InterPro" id="IPR047640">
    <property type="entry name" value="RpiR-like"/>
</dbReference>
<dbReference type="Pfam" id="PF01380">
    <property type="entry name" value="SIS"/>
    <property type="match status" value="1"/>
</dbReference>
<keyword evidence="3" id="KW-0804">Transcription</keyword>
<dbReference type="CDD" id="cd05013">
    <property type="entry name" value="SIS_RpiR"/>
    <property type="match status" value="1"/>
</dbReference>
<reference evidence="6" key="2">
    <citation type="submission" date="2021-04" db="EMBL/GenBank/DDBJ databases">
        <authorList>
            <person name="Gilroy R."/>
        </authorList>
    </citation>
    <scope>NUCLEOTIDE SEQUENCE</scope>
    <source>
        <strain evidence="6">ChiGjej1B1-14440</strain>
    </source>
</reference>
<reference evidence="6" key="1">
    <citation type="journal article" date="2021" name="PeerJ">
        <title>Extensive microbial diversity within the chicken gut microbiome revealed by metagenomics and culture.</title>
        <authorList>
            <person name="Gilroy R."/>
            <person name="Ravi A."/>
            <person name="Getino M."/>
            <person name="Pursley I."/>
            <person name="Horton D.L."/>
            <person name="Alikhan N.F."/>
            <person name="Baker D."/>
            <person name="Gharbi K."/>
            <person name="Hall N."/>
            <person name="Watson M."/>
            <person name="Adriaenssens E.M."/>
            <person name="Foster-Nyarko E."/>
            <person name="Jarju S."/>
            <person name="Secka A."/>
            <person name="Antonio M."/>
            <person name="Oren A."/>
            <person name="Chaudhuri R.R."/>
            <person name="La Ragione R."/>
            <person name="Hildebrand F."/>
            <person name="Pallen M.J."/>
        </authorList>
    </citation>
    <scope>NUCLEOTIDE SEQUENCE</scope>
    <source>
        <strain evidence="6">ChiGjej1B1-14440</strain>
    </source>
</reference>
<dbReference type="PROSITE" id="PS51071">
    <property type="entry name" value="HTH_RPIR"/>
    <property type="match status" value="1"/>
</dbReference>
<dbReference type="InterPro" id="IPR001347">
    <property type="entry name" value="SIS_dom"/>
</dbReference>
<dbReference type="Gene3D" id="3.40.50.10490">
    <property type="entry name" value="Glucose-6-phosphate isomerase like protein, domain 1"/>
    <property type="match status" value="1"/>
</dbReference>
<dbReference type="InterPro" id="IPR000281">
    <property type="entry name" value="HTH_RpiR"/>
</dbReference>
<dbReference type="PANTHER" id="PTHR30514">
    <property type="entry name" value="GLUCOKINASE"/>
    <property type="match status" value="1"/>
</dbReference>
<dbReference type="Proteomes" id="UP000886724">
    <property type="component" value="Unassembled WGS sequence"/>
</dbReference>
<dbReference type="GO" id="GO:1901135">
    <property type="term" value="P:carbohydrate derivative metabolic process"/>
    <property type="evidence" value="ECO:0007669"/>
    <property type="project" value="InterPro"/>
</dbReference>
<dbReference type="Gene3D" id="1.10.10.10">
    <property type="entry name" value="Winged helix-like DNA-binding domain superfamily/Winged helix DNA-binding domain"/>
    <property type="match status" value="1"/>
</dbReference>
<dbReference type="InterPro" id="IPR009057">
    <property type="entry name" value="Homeodomain-like_sf"/>
</dbReference>
<feature type="domain" description="SIS" evidence="5">
    <location>
        <begin position="125"/>
        <end position="266"/>
    </location>
</feature>
<dbReference type="Pfam" id="PF01418">
    <property type="entry name" value="HTH_6"/>
    <property type="match status" value="1"/>
</dbReference>
<evidence type="ECO:0000313" key="7">
    <source>
        <dbReference type="Proteomes" id="UP000886724"/>
    </source>
</evidence>
<dbReference type="GO" id="GO:0003700">
    <property type="term" value="F:DNA-binding transcription factor activity"/>
    <property type="evidence" value="ECO:0007669"/>
    <property type="project" value="InterPro"/>
</dbReference>
<dbReference type="PROSITE" id="PS51464">
    <property type="entry name" value="SIS"/>
    <property type="match status" value="1"/>
</dbReference>
<keyword evidence="1" id="KW-0805">Transcription regulation</keyword>
<evidence type="ECO:0000259" key="4">
    <source>
        <dbReference type="PROSITE" id="PS51071"/>
    </source>
</evidence>
<evidence type="ECO:0000313" key="6">
    <source>
        <dbReference type="EMBL" id="HIX81334.1"/>
    </source>
</evidence>